<dbReference type="OrthoDB" id="6081971at2759"/>
<dbReference type="GO" id="GO:0005634">
    <property type="term" value="C:nucleus"/>
    <property type="evidence" value="ECO:0007669"/>
    <property type="project" value="TreeGrafter"/>
</dbReference>
<dbReference type="AlphaFoldDB" id="A0A1I8MLD8"/>
<evidence type="ECO:0000256" key="1">
    <source>
        <dbReference type="SAM" id="Phobius"/>
    </source>
</evidence>
<organism evidence="3">
    <name type="scientific">Musca domestica</name>
    <name type="common">House fly</name>
    <dbReference type="NCBI Taxonomy" id="7370"/>
    <lineage>
        <taxon>Eukaryota</taxon>
        <taxon>Metazoa</taxon>
        <taxon>Ecdysozoa</taxon>
        <taxon>Arthropoda</taxon>
        <taxon>Hexapoda</taxon>
        <taxon>Insecta</taxon>
        <taxon>Pterygota</taxon>
        <taxon>Neoptera</taxon>
        <taxon>Endopterygota</taxon>
        <taxon>Diptera</taxon>
        <taxon>Brachycera</taxon>
        <taxon>Muscomorpha</taxon>
        <taxon>Muscoidea</taxon>
        <taxon>Muscidae</taxon>
        <taxon>Musca</taxon>
    </lineage>
</organism>
<keyword evidence="4" id="KW-1185">Reference proteome</keyword>
<evidence type="ECO:0000313" key="3">
    <source>
        <dbReference type="EnsemblMetazoa" id="MDOA006161-PA"/>
    </source>
</evidence>
<dbReference type="PANTHER" id="PTHR12243">
    <property type="entry name" value="MADF DOMAIN TRANSCRIPTION FACTOR"/>
    <property type="match status" value="1"/>
</dbReference>
<feature type="domain" description="MADF" evidence="2">
    <location>
        <begin position="44"/>
        <end position="128"/>
    </location>
</feature>
<gene>
    <name evidence="3" type="primary">101896503</name>
    <name evidence="5" type="synonym">LOC101896503</name>
</gene>
<dbReference type="InterPro" id="IPR039353">
    <property type="entry name" value="TF_Adf1"/>
</dbReference>
<dbReference type="Proteomes" id="UP001652621">
    <property type="component" value="Unplaced"/>
</dbReference>
<protein>
    <submittedName>
        <fullName evidence="5">Uncharacterized protein LOC101896503</fullName>
    </submittedName>
</protein>
<dbReference type="PROSITE" id="PS51029">
    <property type="entry name" value="MADF"/>
    <property type="match status" value="1"/>
</dbReference>
<name>A0A1I8MLD8_MUSDO</name>
<reference evidence="5" key="2">
    <citation type="submission" date="2025-04" db="UniProtKB">
        <authorList>
            <consortium name="RefSeq"/>
        </authorList>
    </citation>
    <scope>IDENTIFICATION</scope>
    <source>
        <strain evidence="5">Aabys</strain>
    </source>
</reference>
<dbReference type="InterPro" id="IPR006578">
    <property type="entry name" value="MADF-dom"/>
</dbReference>
<evidence type="ECO:0000313" key="4">
    <source>
        <dbReference type="Proteomes" id="UP001652621"/>
    </source>
</evidence>
<evidence type="ECO:0000313" key="5">
    <source>
        <dbReference type="RefSeq" id="XP_005177487.2"/>
    </source>
</evidence>
<dbReference type="GeneID" id="101896503"/>
<reference evidence="3" key="1">
    <citation type="submission" date="2020-05" db="UniProtKB">
        <authorList>
            <consortium name="EnsemblMetazoa"/>
        </authorList>
    </citation>
    <scope>IDENTIFICATION</scope>
    <source>
        <strain evidence="3">Aabys</strain>
    </source>
</reference>
<proteinExistence type="predicted"/>
<dbReference type="GO" id="GO:0005667">
    <property type="term" value="C:transcription regulator complex"/>
    <property type="evidence" value="ECO:0007669"/>
    <property type="project" value="TreeGrafter"/>
</dbReference>
<dbReference type="eggNOG" id="ENOG502SVMP">
    <property type="taxonomic scope" value="Eukaryota"/>
</dbReference>
<dbReference type="KEGG" id="mde:101896503"/>
<keyword evidence="1" id="KW-1133">Transmembrane helix</keyword>
<evidence type="ECO:0000259" key="2">
    <source>
        <dbReference type="PROSITE" id="PS51029"/>
    </source>
</evidence>
<dbReference type="VEuPathDB" id="VectorBase:MDOA006161"/>
<dbReference type="GO" id="GO:0006357">
    <property type="term" value="P:regulation of transcription by RNA polymerase II"/>
    <property type="evidence" value="ECO:0007669"/>
    <property type="project" value="TreeGrafter"/>
</dbReference>
<dbReference type="RefSeq" id="XP_005177487.2">
    <property type="nucleotide sequence ID" value="XM_005177430.3"/>
</dbReference>
<dbReference type="EnsemblMetazoa" id="MDOA006161-RA">
    <property type="protein sequence ID" value="MDOA006161-PA"/>
    <property type="gene ID" value="MDOA006161"/>
</dbReference>
<sequence>MHFRRVSVYDQTALLLLVFEGFRFAFGITSGFFCKTKMQIHKAQLIEIIKQYPILYDIQHEDYKNSYKKDKIWDAIALELDQSAFELKKKWKSLRDTFAKYIKRVNAEEAPKPWVWADHMKYFLPYLSFSNKSFQDQEDYDISPESDCDQRNSNSNVAIVDEESEFISCDNDYKPNEQQPVESVLFVQGSPKSPSPVHETIVQTETGAFTITQPRTLKRKFDSDEPKSFRDHLKEKKFKAVFDDIECLMLAHAKNIKRFSAKRQAITKYKIAQVILEQELLHVKDVGQVQEHRSGNISSDDDN</sequence>
<dbReference type="SMART" id="SM00595">
    <property type="entry name" value="MADF"/>
    <property type="match status" value="1"/>
</dbReference>
<dbReference type="VEuPathDB" id="VectorBase:MDOMA2_008310"/>
<accession>A0A1I8MLD8</accession>
<dbReference type="Pfam" id="PF10545">
    <property type="entry name" value="MADF_DNA_bdg"/>
    <property type="match status" value="1"/>
</dbReference>
<dbReference type="PANTHER" id="PTHR12243:SF67">
    <property type="entry name" value="COREPRESSOR OF PANGOLIN, ISOFORM A-RELATED"/>
    <property type="match status" value="1"/>
</dbReference>
<keyword evidence="1" id="KW-0812">Transmembrane</keyword>
<feature type="transmembrane region" description="Helical" evidence="1">
    <location>
        <begin position="12"/>
        <end position="33"/>
    </location>
</feature>
<keyword evidence="1" id="KW-0472">Membrane</keyword>